<sequence>MKIQRFLSSKKVRKLLILVFVGVLTSLILIFTWKINSTANLNLENKSSFSTERNLNQYPQKSDIKNPHIKPKNDDFLIPKDHNEVKNFYDKPKKYNLSESFKNDLKSILLKFQKIQSESKNLPISGDLLFLINEKITQANKVLTGDIYFNQIDPHWNLFFENYNTWKQAFLNKNEFVVSKEAKEKWNKIFNEESSNIYKLSFNNKKIELENYLKDFYIELLKEQINLYEQYPYYLQPLERLKKLLYYYQNHYEEYIDFQWGIDKYNKFSLEPKKYYSGNYQRIFINDEYIKNWLKYYQRWNWIFVKPENQIPKIEDKNIEALQINEKFKNNKIISDYIKRQINFTPDNYYELWTINPEHPEKVNYKNFKKHDFSDYFSKYENTEIQTIDEINKLNLKFNNFQTQLNNETKKIKNRNKEYEFFDNSQQKKFDYEKFWKYQNFLELKDKDIYGSVPIFKIYNNLLWDKPNLFSDGNYKSIYSELIKPVHKRKKDYDYIIDYTTSLTDEEIKQGKKPNKDTNWINPILEYKKWFNHWKEVLPKIINKNWETKTKIKAVAYYIATNSLYLSPEEKNFNYNGYGFYNPTQIFTNDPEIQCVGYSMNLAAALTILNIPVRILGGPIVIDASRATPNGYHAWNEVFVDGRWKAINLTWFDYDENSYIPKTFELKDDKDLFLERNSEHMNQFRLDLGSYETTLMYFKNPKEYEYKNLPDNI</sequence>
<gene>
    <name evidence="3" type="ORF">NCTC10181_00513</name>
</gene>
<dbReference type="InterPro" id="IPR038765">
    <property type="entry name" value="Papain-like_cys_pep_sf"/>
</dbReference>
<dbReference type="Pfam" id="PF01841">
    <property type="entry name" value="Transglut_core"/>
    <property type="match status" value="1"/>
</dbReference>
<dbReference type="InterPro" id="IPR002931">
    <property type="entry name" value="Transglutaminase-like"/>
</dbReference>
<reference evidence="3 4" key="1">
    <citation type="submission" date="2019-01" db="EMBL/GenBank/DDBJ databases">
        <authorList>
            <consortium name="Pathogen Informatics"/>
        </authorList>
    </citation>
    <scope>NUCLEOTIDE SEQUENCE [LARGE SCALE GENOMIC DNA]</scope>
    <source>
        <strain evidence="3 4">NCTC10181</strain>
    </source>
</reference>
<keyword evidence="1" id="KW-0812">Transmembrane</keyword>
<dbReference type="Gene3D" id="3.10.620.30">
    <property type="match status" value="1"/>
</dbReference>
<keyword evidence="1" id="KW-1133">Transmembrane helix</keyword>
<evidence type="ECO:0000313" key="3">
    <source>
        <dbReference type="EMBL" id="VEU74656.1"/>
    </source>
</evidence>
<protein>
    <recommendedName>
        <fullName evidence="2">Transglutaminase-like domain-containing protein</fullName>
    </recommendedName>
</protein>
<keyword evidence="1" id="KW-0472">Membrane</keyword>
<evidence type="ECO:0000313" key="4">
    <source>
        <dbReference type="Proteomes" id="UP000290985"/>
    </source>
</evidence>
<name>A0A449B248_9BACT</name>
<dbReference type="SMART" id="SM00460">
    <property type="entry name" value="TGc"/>
    <property type="match status" value="1"/>
</dbReference>
<evidence type="ECO:0000256" key="1">
    <source>
        <dbReference type="SAM" id="Phobius"/>
    </source>
</evidence>
<dbReference type="KEGG" id="mcit:NCTC10181_00513"/>
<organism evidence="3 4">
    <name type="scientific">Mycoplasmopsis citelli</name>
    <dbReference type="NCBI Taxonomy" id="171281"/>
    <lineage>
        <taxon>Bacteria</taxon>
        <taxon>Bacillati</taxon>
        <taxon>Mycoplasmatota</taxon>
        <taxon>Mycoplasmoidales</taxon>
        <taxon>Metamycoplasmataceae</taxon>
        <taxon>Mycoplasmopsis</taxon>
    </lineage>
</organism>
<feature type="domain" description="Transglutaminase-like" evidence="2">
    <location>
        <begin position="587"/>
        <end position="651"/>
    </location>
</feature>
<dbReference type="OrthoDB" id="393809at2"/>
<evidence type="ECO:0000259" key="2">
    <source>
        <dbReference type="SMART" id="SM00460"/>
    </source>
</evidence>
<keyword evidence="4" id="KW-1185">Reference proteome</keyword>
<dbReference type="SUPFAM" id="SSF54001">
    <property type="entry name" value="Cysteine proteinases"/>
    <property type="match status" value="2"/>
</dbReference>
<dbReference type="Proteomes" id="UP000290985">
    <property type="component" value="Chromosome"/>
</dbReference>
<proteinExistence type="predicted"/>
<dbReference type="EMBL" id="LR215036">
    <property type="protein sequence ID" value="VEU74656.1"/>
    <property type="molecule type" value="Genomic_DNA"/>
</dbReference>
<dbReference type="RefSeq" id="WP_129725465.1">
    <property type="nucleotide sequence ID" value="NZ_LR215036.1"/>
</dbReference>
<feature type="transmembrane region" description="Helical" evidence="1">
    <location>
        <begin position="12"/>
        <end position="33"/>
    </location>
</feature>
<dbReference type="AlphaFoldDB" id="A0A449B248"/>
<accession>A0A449B248</accession>